<dbReference type="GeneID" id="19016469"/>
<feature type="region of interest" description="Disordered" evidence="2">
    <location>
        <begin position="529"/>
        <end position="552"/>
    </location>
</feature>
<keyword evidence="1" id="KW-0175">Coiled coil</keyword>
<feature type="compositionally biased region" description="Basic residues" evidence="2">
    <location>
        <begin position="876"/>
        <end position="894"/>
    </location>
</feature>
<gene>
    <name evidence="3" type="ORF">Bathy04g04430</name>
</gene>
<feature type="region of interest" description="Disordered" evidence="2">
    <location>
        <begin position="871"/>
        <end position="894"/>
    </location>
</feature>
<dbReference type="STRING" id="41875.K8EE52"/>
<dbReference type="EMBL" id="FO082275">
    <property type="protein sequence ID" value="CCO16301.1"/>
    <property type="molecule type" value="Genomic_DNA"/>
</dbReference>
<proteinExistence type="predicted"/>
<dbReference type="PANTHER" id="PTHR34894">
    <property type="entry name" value="SAM-DEPENDENT METHYLTRANSFERASE RSMI, CONSERVED SITE"/>
    <property type="match status" value="1"/>
</dbReference>
<dbReference type="Proteomes" id="UP000198341">
    <property type="component" value="Chromosome 4"/>
</dbReference>
<evidence type="ECO:0000256" key="1">
    <source>
        <dbReference type="SAM" id="Coils"/>
    </source>
</evidence>
<dbReference type="RefSeq" id="XP_007513776.1">
    <property type="nucleotide sequence ID" value="XM_007513714.1"/>
</dbReference>
<feature type="compositionally biased region" description="Basic and acidic residues" evidence="2">
    <location>
        <begin position="28"/>
        <end position="54"/>
    </location>
</feature>
<feature type="region of interest" description="Disordered" evidence="2">
    <location>
        <begin position="153"/>
        <end position="208"/>
    </location>
</feature>
<keyword evidence="4" id="KW-1185">Reference proteome</keyword>
<name>K8EE52_9CHLO</name>
<organism evidence="3 4">
    <name type="scientific">Bathycoccus prasinos</name>
    <dbReference type="NCBI Taxonomy" id="41875"/>
    <lineage>
        <taxon>Eukaryota</taxon>
        <taxon>Viridiplantae</taxon>
        <taxon>Chlorophyta</taxon>
        <taxon>Mamiellophyceae</taxon>
        <taxon>Mamiellales</taxon>
        <taxon>Bathycoccaceae</taxon>
        <taxon>Bathycoccus</taxon>
    </lineage>
</organism>
<dbReference type="OrthoDB" id="540674at2759"/>
<accession>K8EE52</accession>
<feature type="coiled-coil region" evidence="1">
    <location>
        <begin position="240"/>
        <end position="267"/>
    </location>
</feature>
<feature type="compositionally biased region" description="Low complexity" evidence="2">
    <location>
        <begin position="535"/>
        <end position="544"/>
    </location>
</feature>
<feature type="region of interest" description="Disordered" evidence="2">
    <location>
        <begin position="24"/>
        <end position="54"/>
    </location>
</feature>
<feature type="region of interest" description="Disordered" evidence="2">
    <location>
        <begin position="73"/>
        <end position="103"/>
    </location>
</feature>
<feature type="compositionally biased region" description="Polar residues" evidence="2">
    <location>
        <begin position="181"/>
        <end position="193"/>
    </location>
</feature>
<reference evidence="3 4" key="1">
    <citation type="submission" date="2011-10" db="EMBL/GenBank/DDBJ databases">
        <authorList>
            <person name="Genoscope - CEA"/>
        </authorList>
    </citation>
    <scope>NUCLEOTIDE SEQUENCE [LARGE SCALE GENOMIC DNA]</scope>
    <source>
        <strain evidence="3 4">RCC 1105</strain>
    </source>
</reference>
<evidence type="ECO:0000256" key="2">
    <source>
        <dbReference type="SAM" id="MobiDB-lite"/>
    </source>
</evidence>
<evidence type="ECO:0000313" key="3">
    <source>
        <dbReference type="EMBL" id="CCO16301.1"/>
    </source>
</evidence>
<evidence type="ECO:0000313" key="4">
    <source>
        <dbReference type="Proteomes" id="UP000198341"/>
    </source>
</evidence>
<dbReference type="AlphaFoldDB" id="K8EE52"/>
<sequence>MFRWSHERMCEERVRRKVLLAAASFDDSPNRGGEENNEKIKMKKTYERRSGGRTDVRSIEEIKAEIALVERQLREKKREEEEEEERRKKLRAMKMQSDREREGNRRYRRCGINNSGGVDAAANGLAWIDRKGPEPASRAMARRLLETLEERWSDDEDDACSSSSSSESGCEEDNEDDISLASRSLVTFTSRNNTSKKEEGENKTKRHHQKLKMLETIARETSRQIHAQCRDRGELVDAVLDRYRDIIDVKNQQMEEMRLQNRRLSAMRDFANTQSERDGEEKIALAKSLAATRREQKRVQMLNEKISSEFANAKLRWQEISSERKNRRDLERDALLKAQKELKQLKETMFREIRAQTMVLEKKLVHALDSRDDSKESLRYAEERLRVALAKTPRGKPVDTDAQTNRRWMKHVIANGEDGSLLGIGCDDMADASLQTDADLVMLGWHTRDNNNNDDGIETTSASMKKRRGDGRTNRNASASSSSPSAGTSFTLGGFARLIQTSKIKGREKPKSWTLRTVAQIYADKIAAEKDQEKQQQQQQQQQQTSTHIGGGSHNDLASFAYEWHVHRYGLRQLAETNCLDLIASCKVHSTSSLKIRQFAAFCGLLESSTSTCSPNGTVLNTDESNSAHFGGDRDTYDFYLKVLDALAPNGHISSLFPENESANGKAIKISEVQSNTASVKMMNFDDSGKVTFSHACEAVKALLFPDVLVNEKTSAQFSNSTSNNNSTLRLTEKEKMDALARAFLFHRGVEASSSSSSSSSSNGIKKKVTGTTVDADDVVSILMTEHEKRSKRNMRALIVLFRAMNCEDHVGESISTNSSLSSSGLSREDFYAAFRIASDSALTESNIHVAWKECVNMCIRSSAIGPVDAPSDIGRKKKMTKKKNARGTKLSKQRKTAHIGEDAMISETVAASNESIVDVDALVRIPDHVFVSVAKKRCFLGAFEIQYEKRSPRGIEEVQEEQIAYEHVITTKITAESAYYDSFETECRFCKELFDLHDDLKSKFDPPHPSATLDSSAMQIIHTSLLRCEKLRNKYIREQQTQTHAGQNQQQNFSRKEKTFLRALVLKALSLELQKIQVKRRGGIKRVGELVRATVSFKLRNAFREQ</sequence>
<feature type="compositionally biased region" description="Acidic residues" evidence="2">
    <location>
        <begin position="169"/>
        <end position="178"/>
    </location>
</feature>
<feature type="compositionally biased region" description="Low complexity" evidence="2">
    <location>
        <begin position="477"/>
        <end position="486"/>
    </location>
</feature>
<dbReference type="PANTHER" id="PTHR34894:SF5">
    <property type="entry name" value="EF-HAND DOMAIN-CONTAINING PROTEIN"/>
    <property type="match status" value="1"/>
</dbReference>
<dbReference type="KEGG" id="bpg:Bathy04g04430"/>
<protein>
    <submittedName>
        <fullName evidence="3">Uncharacterized protein</fullName>
    </submittedName>
</protein>
<feature type="region of interest" description="Disordered" evidence="2">
    <location>
        <begin position="446"/>
        <end position="488"/>
    </location>
</feature>